<keyword evidence="1 2" id="KW-0808">Transferase</keyword>
<dbReference type="EC" id="2.8.3.11" evidence="2"/>
<dbReference type="AlphaFoldDB" id="T0YS94"/>
<dbReference type="InterPro" id="IPR023606">
    <property type="entry name" value="CoA-Trfase_III_dom_1_sf"/>
</dbReference>
<name>T0YS94_9ZZZZ</name>
<dbReference type="EMBL" id="AUZX01013718">
    <property type="protein sequence ID" value="EQD34692.1"/>
    <property type="molecule type" value="Genomic_DNA"/>
</dbReference>
<dbReference type="Pfam" id="PF02515">
    <property type="entry name" value="CoA_transf_3"/>
    <property type="match status" value="1"/>
</dbReference>
<gene>
    <name evidence="2" type="ORF">B1A_18583</name>
</gene>
<dbReference type="InterPro" id="IPR003673">
    <property type="entry name" value="CoA-Trfase_fam_III"/>
</dbReference>
<dbReference type="PANTHER" id="PTHR48228:SF6">
    <property type="entry name" value="L-CARNITINE COA-TRANSFERASE"/>
    <property type="match status" value="1"/>
</dbReference>
<accession>T0YS94</accession>
<dbReference type="SUPFAM" id="SSF89796">
    <property type="entry name" value="CoA-transferase family III (CaiB/BaiF)"/>
    <property type="match status" value="1"/>
</dbReference>
<reference evidence="2" key="2">
    <citation type="journal article" date="2014" name="ISME J.">
        <title>Microbial stratification in low pH oxic and suboxic macroscopic growths along an acid mine drainage.</title>
        <authorList>
            <person name="Mendez-Garcia C."/>
            <person name="Mesa V."/>
            <person name="Sprenger R.R."/>
            <person name="Richter M."/>
            <person name="Diez M.S."/>
            <person name="Solano J."/>
            <person name="Bargiela R."/>
            <person name="Golyshina O.V."/>
            <person name="Manteca A."/>
            <person name="Ramos J.L."/>
            <person name="Gallego J.R."/>
            <person name="Llorente I."/>
            <person name="Martins Dos Santos V.A."/>
            <person name="Jensen O.N."/>
            <person name="Pelaez A.I."/>
            <person name="Sanchez J."/>
            <person name="Ferrer M."/>
        </authorList>
    </citation>
    <scope>NUCLEOTIDE SEQUENCE</scope>
</reference>
<protein>
    <submittedName>
        <fullName evidence="2">CoA-transferase family III</fullName>
        <ecNumber evidence="2">2.8.3.11</ecNumber>
    </submittedName>
</protein>
<feature type="non-terminal residue" evidence="2">
    <location>
        <position position="1"/>
    </location>
</feature>
<evidence type="ECO:0000313" key="2">
    <source>
        <dbReference type="EMBL" id="EQD34692.1"/>
    </source>
</evidence>
<dbReference type="InterPro" id="IPR050509">
    <property type="entry name" value="CoA-transferase_III"/>
</dbReference>
<dbReference type="Gene3D" id="3.40.50.10540">
    <property type="entry name" value="Crotonobetainyl-coa:carnitine coa-transferase, domain 1"/>
    <property type="match status" value="1"/>
</dbReference>
<organism evidence="2">
    <name type="scientific">mine drainage metagenome</name>
    <dbReference type="NCBI Taxonomy" id="410659"/>
    <lineage>
        <taxon>unclassified sequences</taxon>
        <taxon>metagenomes</taxon>
        <taxon>ecological metagenomes</taxon>
    </lineage>
</organism>
<sequence>LDLRHPEGRAIFLDLVRHSDIWIESSRPGTYDRLGLDDATVWAANPRLTVVHVSGFGRTGRPERVEAPSFDLIGQAYSGYLSLQGEPDPAPPMRAGTALNDTVTGLAAAAAALMGYISAQRAGRGQAVDVAQYEVFFTLLENLALDYFGPGGGAGPVRAGPCPPPSL</sequence>
<proteinExistence type="predicted"/>
<dbReference type="PANTHER" id="PTHR48228">
    <property type="entry name" value="SUCCINYL-COA--D-CITRAMALATE COA-TRANSFERASE"/>
    <property type="match status" value="1"/>
</dbReference>
<evidence type="ECO:0000256" key="1">
    <source>
        <dbReference type="ARBA" id="ARBA00022679"/>
    </source>
</evidence>
<dbReference type="GO" id="GO:0047775">
    <property type="term" value="F:citramalate CoA-transferase activity"/>
    <property type="evidence" value="ECO:0007669"/>
    <property type="project" value="UniProtKB-EC"/>
</dbReference>
<reference evidence="2" key="1">
    <citation type="submission" date="2013-08" db="EMBL/GenBank/DDBJ databases">
        <authorList>
            <person name="Mendez C."/>
            <person name="Richter M."/>
            <person name="Ferrer M."/>
            <person name="Sanchez J."/>
        </authorList>
    </citation>
    <scope>NUCLEOTIDE SEQUENCE</scope>
</reference>
<comment type="caution">
    <text evidence="2">The sequence shown here is derived from an EMBL/GenBank/DDBJ whole genome shotgun (WGS) entry which is preliminary data.</text>
</comment>